<organism evidence="2 3">
    <name type="scientific">Paraglaciecola mesophila KMM 241</name>
    <dbReference type="NCBI Taxonomy" id="1128912"/>
    <lineage>
        <taxon>Bacteria</taxon>
        <taxon>Pseudomonadati</taxon>
        <taxon>Pseudomonadota</taxon>
        <taxon>Gammaproteobacteria</taxon>
        <taxon>Alteromonadales</taxon>
        <taxon>Alteromonadaceae</taxon>
        <taxon>Paraglaciecola</taxon>
    </lineage>
</organism>
<reference evidence="2 3" key="1">
    <citation type="journal article" date="2017" name="Antonie Van Leeuwenhoek">
        <title>Rhizobium rhizosphaerae sp. nov., a novel species isolated from rice rhizosphere.</title>
        <authorList>
            <person name="Zhao J.J."/>
            <person name="Zhang J."/>
            <person name="Zhang R.J."/>
            <person name="Zhang C.W."/>
            <person name="Yin H.Q."/>
            <person name="Zhang X.X."/>
        </authorList>
    </citation>
    <scope>NUCLEOTIDE SEQUENCE [LARGE SCALE GENOMIC DNA]</scope>
    <source>
        <strain evidence="2 3">KMM 241</strain>
    </source>
</reference>
<dbReference type="EMBL" id="BAEP01000075">
    <property type="protein sequence ID" value="GAC26268.1"/>
    <property type="molecule type" value="Genomic_DNA"/>
</dbReference>
<dbReference type="InterPro" id="IPR058063">
    <property type="entry name" value="FFLEE_fam"/>
</dbReference>
<dbReference type="InterPro" id="IPR058511">
    <property type="entry name" value="DUF8198"/>
</dbReference>
<evidence type="ECO:0000313" key="2">
    <source>
        <dbReference type="EMBL" id="GAC26268.1"/>
    </source>
</evidence>
<evidence type="ECO:0000313" key="3">
    <source>
        <dbReference type="Proteomes" id="UP000006263"/>
    </source>
</evidence>
<feature type="domain" description="DUF8198" evidence="1">
    <location>
        <begin position="23"/>
        <end position="243"/>
    </location>
</feature>
<dbReference type="OrthoDB" id="7957365at2"/>
<dbReference type="Pfam" id="PF26621">
    <property type="entry name" value="DUF8198"/>
    <property type="match status" value="1"/>
</dbReference>
<name>K6ZBC1_9ALTE</name>
<protein>
    <recommendedName>
        <fullName evidence="1">DUF8198 domain-containing protein</fullName>
    </recommendedName>
</protein>
<gene>
    <name evidence="2" type="ORF">GMES_3995</name>
</gene>
<sequence>MSDLVAQVSRHLRAVQTLQEMALDAKLLPLIQGVQAWQTLRMQSTHQAQMNNSYTAPAMVFFTEQIYGPKDFSQRDAQIKRVVPKMHRYLPSKALLSLESALRLHALSYELDYVLALELKKHATTANQQLSISHRTDANKRVIINQQTYAAAFVSGHNGHLRQEQISLLQELGNNLSDAVAIKGVAMMLALSKHPARMKGLQTLHLFLQDGYKAFKKIPNSQSFMSEIVSREAHLVASLFTEQVFSQQGTNPLPCIPSVEILLES</sequence>
<comment type="caution">
    <text evidence="2">The sequence shown here is derived from an EMBL/GenBank/DDBJ whole genome shotgun (WGS) entry which is preliminary data.</text>
</comment>
<proteinExistence type="predicted"/>
<dbReference type="RefSeq" id="WP_006994419.1">
    <property type="nucleotide sequence ID" value="NZ_BAEP01000075.1"/>
</dbReference>
<accession>K6ZBC1</accession>
<dbReference type="AlphaFoldDB" id="K6ZBC1"/>
<dbReference type="Proteomes" id="UP000006263">
    <property type="component" value="Unassembled WGS sequence"/>
</dbReference>
<dbReference type="eggNOG" id="ENOG5031R3M">
    <property type="taxonomic scope" value="Bacteria"/>
</dbReference>
<evidence type="ECO:0000259" key="1">
    <source>
        <dbReference type="Pfam" id="PF26621"/>
    </source>
</evidence>
<dbReference type="NCBIfam" id="NF047641">
    <property type="entry name" value="FFLEE_fam"/>
    <property type="match status" value="1"/>
</dbReference>